<evidence type="ECO:0000313" key="6">
    <source>
        <dbReference type="Proteomes" id="UP000198668"/>
    </source>
</evidence>
<evidence type="ECO:0000256" key="1">
    <source>
        <dbReference type="ARBA" id="ARBA00022729"/>
    </source>
</evidence>
<protein>
    <recommendedName>
        <fullName evidence="4">DUF4352 domain-containing protein</fullName>
    </recommendedName>
</protein>
<dbReference type="InterPro" id="IPR029051">
    <property type="entry name" value="DUF4352"/>
</dbReference>
<dbReference type="RefSeq" id="WP_047390898.1">
    <property type="nucleotide sequence ID" value="NZ_FOQE01000087.1"/>
</dbReference>
<evidence type="ECO:0000256" key="3">
    <source>
        <dbReference type="SAM" id="SignalP"/>
    </source>
</evidence>
<evidence type="ECO:0000256" key="2">
    <source>
        <dbReference type="SAM" id="MobiDB-lite"/>
    </source>
</evidence>
<dbReference type="InterPro" id="IPR029050">
    <property type="entry name" value="Immunoprotect_excell_Ig-like"/>
</dbReference>
<dbReference type="PROSITE" id="PS51257">
    <property type="entry name" value="PROKAR_LIPOPROTEIN"/>
    <property type="match status" value="1"/>
</dbReference>
<evidence type="ECO:0000313" key="5">
    <source>
        <dbReference type="EMBL" id="SFH95915.1"/>
    </source>
</evidence>
<sequence length="213" mass="22707">MKQFKWGMTVSFCALLLGACSSGEGDADVPSEETSAVVASESAASATVESEILDSSQAEQGKTEETEIGTVENLQVKELDQSQTSGPINMTITAIKKSQVQPNEDYKENLGGDDMGFITISVKVENTSDKTITFNPEEGNIKTNTDEEVKANTSLGSSLGGEFTGKDTKEGDLVFTFEGDADAVKTVEYTIPAPHDADYKAAGEDLTFDLSFE</sequence>
<dbReference type="EMBL" id="FOQE01000087">
    <property type="protein sequence ID" value="SFH95915.1"/>
    <property type="molecule type" value="Genomic_DNA"/>
</dbReference>
<dbReference type="OrthoDB" id="2352213at2"/>
<organism evidence="5 6">
    <name type="scientific">Pisciglobus halotolerans</name>
    <dbReference type="NCBI Taxonomy" id="745365"/>
    <lineage>
        <taxon>Bacteria</taxon>
        <taxon>Bacillati</taxon>
        <taxon>Bacillota</taxon>
        <taxon>Bacilli</taxon>
        <taxon>Lactobacillales</taxon>
        <taxon>Carnobacteriaceae</taxon>
    </lineage>
</organism>
<gene>
    <name evidence="5" type="ORF">SAMN04489868_1871</name>
</gene>
<feature type="chain" id="PRO_5011521270" description="DUF4352 domain-containing protein" evidence="3">
    <location>
        <begin position="28"/>
        <end position="213"/>
    </location>
</feature>
<feature type="domain" description="DUF4352" evidence="4">
    <location>
        <begin position="79"/>
        <end position="189"/>
    </location>
</feature>
<accession>A0A1I3EAD8</accession>
<dbReference type="Proteomes" id="UP000198668">
    <property type="component" value="Unassembled WGS sequence"/>
</dbReference>
<dbReference type="Pfam" id="PF11611">
    <property type="entry name" value="DUF4352"/>
    <property type="match status" value="1"/>
</dbReference>
<keyword evidence="6" id="KW-1185">Reference proteome</keyword>
<feature type="compositionally biased region" description="Low complexity" evidence="2">
    <location>
        <begin position="39"/>
        <end position="50"/>
    </location>
</feature>
<reference evidence="5 6" key="1">
    <citation type="submission" date="2016-10" db="EMBL/GenBank/DDBJ databases">
        <authorList>
            <person name="de Groot N.N."/>
        </authorList>
    </citation>
    <scope>NUCLEOTIDE SEQUENCE [LARGE SCALE GENOMIC DNA]</scope>
    <source>
        <strain evidence="5 6">DSM 27630</strain>
    </source>
</reference>
<proteinExistence type="predicted"/>
<feature type="signal peptide" evidence="3">
    <location>
        <begin position="1"/>
        <end position="27"/>
    </location>
</feature>
<feature type="region of interest" description="Disordered" evidence="2">
    <location>
        <begin position="39"/>
        <end position="65"/>
    </location>
</feature>
<dbReference type="Gene3D" id="2.60.40.1240">
    <property type="match status" value="1"/>
</dbReference>
<name>A0A1I3EAD8_9LACT</name>
<evidence type="ECO:0000259" key="4">
    <source>
        <dbReference type="Pfam" id="PF11611"/>
    </source>
</evidence>
<dbReference type="AlphaFoldDB" id="A0A1I3EAD8"/>
<keyword evidence="1 3" id="KW-0732">Signal</keyword>